<dbReference type="InterPro" id="IPR029068">
    <property type="entry name" value="Glyas_Bleomycin-R_OHBP_Dase"/>
</dbReference>
<dbReference type="Pfam" id="PF00903">
    <property type="entry name" value="Glyoxalase"/>
    <property type="match status" value="1"/>
</dbReference>
<dbReference type="SUPFAM" id="SSF54593">
    <property type="entry name" value="Glyoxalase/Bleomycin resistance protein/Dihydroxybiphenyl dioxygenase"/>
    <property type="match status" value="1"/>
</dbReference>
<comment type="caution">
    <text evidence="2">The sequence shown here is derived from an EMBL/GenBank/DDBJ whole genome shotgun (WGS) entry which is preliminary data.</text>
</comment>
<feature type="domain" description="VOC" evidence="1">
    <location>
        <begin position="12"/>
        <end position="121"/>
    </location>
</feature>
<sequence length="121" mass="13272">MLGKTAPVRPAGVDHVAVRVKDIAWNIRFFKEVLDMPVRETDGPPEAPRQVWLKGGIQLIASPDMAEQAAQAQPWIAHVAIRVKGMETVLARAADWAVTALPQGPNWLRTPDGIALELFDC</sequence>
<name>A0ABV8S088_9BURK</name>
<evidence type="ECO:0000313" key="2">
    <source>
        <dbReference type="EMBL" id="MFC4299046.1"/>
    </source>
</evidence>
<dbReference type="RefSeq" id="WP_376813640.1">
    <property type="nucleotide sequence ID" value="NZ_JBHSDY010000009.1"/>
</dbReference>
<dbReference type="PROSITE" id="PS51819">
    <property type="entry name" value="VOC"/>
    <property type="match status" value="1"/>
</dbReference>
<evidence type="ECO:0000259" key="1">
    <source>
        <dbReference type="PROSITE" id="PS51819"/>
    </source>
</evidence>
<keyword evidence="3" id="KW-1185">Reference proteome</keyword>
<accession>A0ABV8S088</accession>
<organism evidence="2 3">
    <name type="scientific">Castellaniella hirudinis</name>
    <dbReference type="NCBI Taxonomy" id="1144617"/>
    <lineage>
        <taxon>Bacteria</taxon>
        <taxon>Pseudomonadati</taxon>
        <taxon>Pseudomonadota</taxon>
        <taxon>Betaproteobacteria</taxon>
        <taxon>Burkholderiales</taxon>
        <taxon>Alcaligenaceae</taxon>
        <taxon>Castellaniella</taxon>
    </lineage>
</organism>
<evidence type="ECO:0000313" key="3">
    <source>
        <dbReference type="Proteomes" id="UP001595756"/>
    </source>
</evidence>
<dbReference type="Proteomes" id="UP001595756">
    <property type="component" value="Unassembled WGS sequence"/>
</dbReference>
<dbReference type="CDD" id="cd06587">
    <property type="entry name" value="VOC"/>
    <property type="match status" value="1"/>
</dbReference>
<protein>
    <submittedName>
        <fullName evidence="2">VOC family protein</fullName>
    </submittedName>
</protein>
<dbReference type="InterPro" id="IPR004360">
    <property type="entry name" value="Glyas_Fos-R_dOase_dom"/>
</dbReference>
<gene>
    <name evidence="2" type="ORF">ACFO0J_13440</name>
</gene>
<dbReference type="EMBL" id="JBHSDY010000009">
    <property type="protein sequence ID" value="MFC4299046.1"/>
    <property type="molecule type" value="Genomic_DNA"/>
</dbReference>
<reference evidence="3" key="1">
    <citation type="journal article" date="2019" name="Int. J. Syst. Evol. Microbiol.">
        <title>The Global Catalogue of Microorganisms (GCM) 10K type strain sequencing project: providing services to taxonomists for standard genome sequencing and annotation.</title>
        <authorList>
            <consortium name="The Broad Institute Genomics Platform"/>
            <consortium name="The Broad Institute Genome Sequencing Center for Infectious Disease"/>
            <person name="Wu L."/>
            <person name="Ma J."/>
        </authorList>
    </citation>
    <scope>NUCLEOTIDE SEQUENCE [LARGE SCALE GENOMIC DNA]</scope>
    <source>
        <strain evidence="3">CGMCC 1.19029</strain>
    </source>
</reference>
<dbReference type="Gene3D" id="3.10.180.10">
    <property type="entry name" value="2,3-Dihydroxybiphenyl 1,2-Dioxygenase, domain 1"/>
    <property type="match status" value="1"/>
</dbReference>
<dbReference type="InterPro" id="IPR037523">
    <property type="entry name" value="VOC_core"/>
</dbReference>
<proteinExistence type="predicted"/>